<dbReference type="EMBL" id="HACA01003214">
    <property type="protein sequence ID" value="CDW20575.1"/>
    <property type="molecule type" value="Transcribed_RNA"/>
</dbReference>
<evidence type="ECO:0000313" key="1">
    <source>
        <dbReference type="EMBL" id="CDW20576.1"/>
    </source>
</evidence>
<organism evidence="1">
    <name type="scientific">Lepeophtheirus salmonis</name>
    <name type="common">Salmon louse</name>
    <name type="synonym">Caligus salmonis</name>
    <dbReference type="NCBI Taxonomy" id="72036"/>
    <lineage>
        <taxon>Eukaryota</taxon>
        <taxon>Metazoa</taxon>
        <taxon>Ecdysozoa</taxon>
        <taxon>Arthropoda</taxon>
        <taxon>Crustacea</taxon>
        <taxon>Multicrustacea</taxon>
        <taxon>Hexanauplia</taxon>
        <taxon>Copepoda</taxon>
        <taxon>Siphonostomatoida</taxon>
        <taxon>Caligidae</taxon>
        <taxon>Lepeophtheirus</taxon>
    </lineage>
</organism>
<name>A0A0K2T549_LEPSM</name>
<dbReference type="AlphaFoldDB" id="A0A0K2T549"/>
<dbReference type="EMBL" id="HACA01003215">
    <property type="protein sequence ID" value="CDW20576.1"/>
    <property type="molecule type" value="Transcribed_RNA"/>
</dbReference>
<sequence length="35" mass="3923">MGNLFNKLKKIGINTDLNFPRNCLNKNDNIVSSSV</sequence>
<protein>
    <submittedName>
        <fullName evidence="1">Uncharacterized protein</fullName>
    </submittedName>
</protein>
<proteinExistence type="predicted"/>
<accession>A0A0K2T549</accession>
<reference evidence="1" key="1">
    <citation type="submission" date="2014-05" db="EMBL/GenBank/DDBJ databases">
        <authorList>
            <person name="Chronopoulou M."/>
        </authorList>
    </citation>
    <scope>NUCLEOTIDE SEQUENCE</scope>
    <source>
        <tissue evidence="1">Whole organism</tissue>
    </source>
</reference>